<evidence type="ECO:0000313" key="2">
    <source>
        <dbReference type="EMBL" id="CUS02076.2"/>
    </source>
</evidence>
<dbReference type="RefSeq" id="WP_095041732.1">
    <property type="nucleotide sequence ID" value="NZ_LN890655.1"/>
</dbReference>
<keyword evidence="3" id="KW-1185">Reference proteome</keyword>
<organism evidence="2 3">
    <name type="scientific">Candidatus Promineifilum breve</name>
    <dbReference type="NCBI Taxonomy" id="1806508"/>
    <lineage>
        <taxon>Bacteria</taxon>
        <taxon>Bacillati</taxon>
        <taxon>Chloroflexota</taxon>
        <taxon>Ardenticatenia</taxon>
        <taxon>Candidatus Promineifilales</taxon>
        <taxon>Candidatus Promineifilaceae</taxon>
        <taxon>Candidatus Promineifilum</taxon>
    </lineage>
</organism>
<dbReference type="Proteomes" id="UP000215027">
    <property type="component" value="Chromosome I"/>
</dbReference>
<reference evidence="2" key="1">
    <citation type="submission" date="2016-01" db="EMBL/GenBank/DDBJ databases">
        <authorList>
            <person name="Mcilroy J.S."/>
            <person name="Karst M S."/>
            <person name="Albertsen M."/>
        </authorList>
    </citation>
    <scope>NUCLEOTIDE SEQUENCE</scope>
    <source>
        <strain evidence="2">Cfx-K</strain>
    </source>
</reference>
<gene>
    <name evidence="2" type="ORF">CFX0092_A0195</name>
</gene>
<protein>
    <submittedName>
        <fullName evidence="2">Uncharacterized 17.2 kDa protein in melC2-rnhH intergenic region</fullName>
    </submittedName>
</protein>
<dbReference type="InterPro" id="IPR047137">
    <property type="entry name" value="ORF3"/>
</dbReference>
<accession>A0A160SXZ5</accession>
<dbReference type="KEGG" id="pbf:CFX0092_A0195"/>
<sequence length="152" mass="17026">MTNQVSQDITVKGDVSTIYNIWAEFETFPHFMKYVNSIVKTGERTSHWEVSGPLGMKVEWDAETTRLDENQRIGWNTKDRDGTITTSGEVVFAQLPNAQTHVSVTMNYTVPGGKAGEAIATLFSDPGKRLEEDLRNFKVYVENGLLQPAVID</sequence>
<dbReference type="CDD" id="cd07817">
    <property type="entry name" value="SRPBCC_8"/>
    <property type="match status" value="1"/>
</dbReference>
<dbReference type="EMBL" id="LN890655">
    <property type="protein sequence ID" value="CUS02076.2"/>
    <property type="molecule type" value="Genomic_DNA"/>
</dbReference>
<name>A0A160SXZ5_9CHLR</name>
<evidence type="ECO:0000259" key="1">
    <source>
        <dbReference type="Pfam" id="PF03364"/>
    </source>
</evidence>
<dbReference type="SUPFAM" id="SSF55961">
    <property type="entry name" value="Bet v1-like"/>
    <property type="match status" value="1"/>
</dbReference>
<dbReference type="OrthoDB" id="9798838at2"/>
<dbReference type="Pfam" id="PF03364">
    <property type="entry name" value="Polyketide_cyc"/>
    <property type="match status" value="1"/>
</dbReference>
<dbReference type="InterPro" id="IPR023393">
    <property type="entry name" value="START-like_dom_sf"/>
</dbReference>
<dbReference type="Gene3D" id="3.30.530.20">
    <property type="match status" value="1"/>
</dbReference>
<dbReference type="InterPro" id="IPR005031">
    <property type="entry name" value="COQ10_START"/>
</dbReference>
<dbReference type="PANTHER" id="PTHR33824">
    <property type="entry name" value="POLYKETIDE CYCLASE/DEHYDRASE AND LIPID TRANSPORT SUPERFAMILY PROTEIN"/>
    <property type="match status" value="1"/>
</dbReference>
<dbReference type="AlphaFoldDB" id="A0A160SXZ5"/>
<dbReference type="PANTHER" id="PTHR33824:SF7">
    <property type="entry name" value="POLYKETIDE CYCLASE_DEHYDRASE AND LIPID TRANSPORT SUPERFAMILY PROTEIN"/>
    <property type="match status" value="1"/>
</dbReference>
<evidence type="ECO:0000313" key="3">
    <source>
        <dbReference type="Proteomes" id="UP000215027"/>
    </source>
</evidence>
<feature type="domain" description="Coenzyme Q-binding protein COQ10 START" evidence="1">
    <location>
        <begin position="14"/>
        <end position="124"/>
    </location>
</feature>
<proteinExistence type="predicted"/>